<evidence type="ECO:0000313" key="4">
    <source>
        <dbReference type="Proteomes" id="UP000503197"/>
    </source>
</evidence>
<protein>
    <recommendedName>
        <fullName evidence="5">Cation transporter</fullName>
    </recommendedName>
</protein>
<dbReference type="AlphaFoldDB" id="A0A0D7UVS6"/>
<sequence>MKTTQQEHRLGVSKNTLVTRNLKIKPSKSKRIEEALSDIDRLYGMDKVVYNEKNRNISLAYDALRLCIDDVEKILKLHDIQVSADRWNRFKKEYYRFVDQNVKDNAKQEPWSCH</sequence>
<reference evidence="1 4" key="2">
    <citation type="submission" date="2020-02" db="EMBL/GenBank/DDBJ databases">
        <title>Complete Genome Sequence of Halomonas meridiana strain BAA-801, Isolated from Deep Sea Thermal Vent.</title>
        <authorList>
            <person name="Takahashi Y."/>
            <person name="Takahashi H."/>
            <person name="Galipon J."/>
            <person name="Arakawa K."/>
        </authorList>
    </citation>
    <scope>NUCLEOTIDE SEQUENCE [LARGE SCALE GENOMIC DNA]</scope>
    <source>
        <strain evidence="1 4">Slthf1</strain>
    </source>
</reference>
<dbReference type="EMBL" id="AP022821">
    <property type="protein sequence ID" value="BCA90867.1"/>
    <property type="molecule type" value="Genomic_DNA"/>
</dbReference>
<dbReference type="Proteomes" id="UP000463949">
    <property type="component" value="Chromosome"/>
</dbReference>
<evidence type="ECO:0000313" key="3">
    <source>
        <dbReference type="Proteomes" id="UP000463949"/>
    </source>
</evidence>
<reference evidence="2 3" key="1">
    <citation type="submission" date="2017-10" db="EMBL/GenBank/DDBJ databases">
        <title>Coral associated bacteria.</title>
        <authorList>
            <person name="Wang X."/>
        </authorList>
    </citation>
    <scope>NUCLEOTIDE SEQUENCE [LARGE SCALE GENOMIC DNA]</scope>
    <source>
        <strain evidence="2 3">SCSIO 43005</strain>
    </source>
</reference>
<dbReference type="RefSeq" id="WP_022522184.1">
    <property type="nucleotide sequence ID" value="NZ_AP022821.1"/>
</dbReference>
<proteinExistence type="predicted"/>
<dbReference type="GeneID" id="69280162"/>
<name>A0A0D7UVS6_9GAMM</name>
<evidence type="ECO:0000313" key="2">
    <source>
        <dbReference type="EMBL" id="QHD49266.1"/>
    </source>
</evidence>
<evidence type="ECO:0000313" key="1">
    <source>
        <dbReference type="EMBL" id="BCA90867.1"/>
    </source>
</evidence>
<dbReference type="Proteomes" id="UP000503197">
    <property type="component" value="Chromosome"/>
</dbReference>
<dbReference type="OrthoDB" id="5822659at2"/>
<evidence type="ECO:0008006" key="5">
    <source>
        <dbReference type="Google" id="ProtNLM"/>
    </source>
</evidence>
<dbReference type="EMBL" id="CP024621">
    <property type="protein sequence ID" value="QHD49266.1"/>
    <property type="molecule type" value="Genomic_DNA"/>
</dbReference>
<gene>
    <name evidence="2" type="ORF">CTT34_05960</name>
    <name evidence="1" type="ORF">HMSLTHF_06420</name>
</gene>
<dbReference type="KEGG" id="hmd:CTT34_05960"/>
<dbReference type="SMR" id="A0A0D7UVS6"/>
<organism evidence="1 4">
    <name type="scientific">Vreelandella aquamarina</name>
    <dbReference type="NCBI Taxonomy" id="77097"/>
    <lineage>
        <taxon>Bacteria</taxon>
        <taxon>Pseudomonadati</taxon>
        <taxon>Pseudomonadota</taxon>
        <taxon>Gammaproteobacteria</taxon>
        <taxon>Oceanospirillales</taxon>
        <taxon>Halomonadaceae</taxon>
        <taxon>Vreelandella</taxon>
    </lineage>
</organism>
<accession>A0A0D7UVS6</accession>